<gene>
    <name evidence="3" type="ORF">SAMN05421820_102267</name>
</gene>
<dbReference type="AlphaFoldDB" id="A0A1G9NAL4"/>
<dbReference type="EMBL" id="FNGY01000002">
    <property type="protein sequence ID" value="SDL83520.1"/>
    <property type="molecule type" value="Genomic_DNA"/>
</dbReference>
<name>A0A1G9NAL4_9SPHI</name>
<dbReference type="SUPFAM" id="SSF56300">
    <property type="entry name" value="Metallo-dependent phosphatases"/>
    <property type="match status" value="1"/>
</dbReference>
<dbReference type="RefSeq" id="WP_074605163.1">
    <property type="nucleotide sequence ID" value="NZ_FNGY01000002.1"/>
</dbReference>
<evidence type="ECO:0000313" key="4">
    <source>
        <dbReference type="Proteomes" id="UP000183200"/>
    </source>
</evidence>
<dbReference type="InterPro" id="IPR029052">
    <property type="entry name" value="Metallo-depent_PP-like"/>
</dbReference>
<dbReference type="Proteomes" id="UP000183200">
    <property type="component" value="Unassembled WGS sequence"/>
</dbReference>
<comment type="similarity">
    <text evidence="1">Belongs to the metallophosphoesterase superfamily. YfcE family.</text>
</comment>
<dbReference type="InterPro" id="IPR024654">
    <property type="entry name" value="Calcineurin-like_PHP_lpxH"/>
</dbReference>
<dbReference type="Gene3D" id="3.60.21.10">
    <property type="match status" value="1"/>
</dbReference>
<reference evidence="4" key="1">
    <citation type="submission" date="2016-10" db="EMBL/GenBank/DDBJ databases">
        <authorList>
            <person name="Varghese N."/>
            <person name="Submissions S."/>
        </authorList>
    </citation>
    <scope>NUCLEOTIDE SEQUENCE [LARGE SCALE GENOMIC DNA]</scope>
    <source>
        <strain evidence="4">DSM 19110</strain>
    </source>
</reference>
<proteinExistence type="inferred from homology"/>
<dbReference type="OrthoDB" id="5380073at2"/>
<sequence>MHKIWFTSDHHFGHNGIIQYAGRPFESVEEMDETMIRKWNEKVSDKDAVYYLGDFALNRPERLKEILKRLNGSIYLITGNHEVSALSCKKRFEWVKDYYELKVNDDTVPGGKQKIVLFHYSIRNWNGKGKGSFHLYGHSHGTLEEDVNSLSFDIGVDNHDFYPLEYQEVKAIMLKKESALQILRRDPTDSKAIENLL</sequence>
<keyword evidence="4" id="KW-1185">Reference proteome</keyword>
<accession>A0A1G9NAL4</accession>
<evidence type="ECO:0000313" key="3">
    <source>
        <dbReference type="EMBL" id="SDL83520.1"/>
    </source>
</evidence>
<organism evidence="3 4">
    <name type="scientific">Pedobacter steynii</name>
    <dbReference type="NCBI Taxonomy" id="430522"/>
    <lineage>
        <taxon>Bacteria</taxon>
        <taxon>Pseudomonadati</taxon>
        <taxon>Bacteroidota</taxon>
        <taxon>Sphingobacteriia</taxon>
        <taxon>Sphingobacteriales</taxon>
        <taxon>Sphingobacteriaceae</taxon>
        <taxon>Pedobacter</taxon>
    </lineage>
</organism>
<feature type="domain" description="Calcineurin-like phosphoesterase" evidence="2">
    <location>
        <begin position="34"/>
        <end position="148"/>
    </location>
</feature>
<evidence type="ECO:0000256" key="1">
    <source>
        <dbReference type="ARBA" id="ARBA00008950"/>
    </source>
</evidence>
<evidence type="ECO:0000259" key="2">
    <source>
        <dbReference type="Pfam" id="PF12850"/>
    </source>
</evidence>
<protein>
    <submittedName>
        <fullName evidence="3">Calcineurin-like phosphoesterase superfamily protein</fullName>
    </submittedName>
</protein>
<dbReference type="Pfam" id="PF12850">
    <property type="entry name" value="Metallophos_2"/>
    <property type="match status" value="1"/>
</dbReference>